<dbReference type="InterPro" id="IPR036282">
    <property type="entry name" value="Glutathione-S-Trfase_C_sf"/>
</dbReference>
<sequence>MTYDLLIGDRSYSSWSLRGWLLFAAFDLPVRVHMNEMYCSSFISTLEDWAPARTVPVARAQDGAQWSDTIAIAEGLAERHPEAGLWPDDPKARALARSLVAEMHCGFSALREACPMNLRVKWENFVPSDGVRADLSRLDRVWSAARGIAGDGPWLFGVYSAADAFFAPVAMRIAGYGLPVSDLVQTYVDAHLNHDLLQIWRAEGEARNRTLTNYDMGLPTSPFPMAKPH</sequence>
<dbReference type="Gene3D" id="1.20.1050.10">
    <property type="match status" value="1"/>
</dbReference>
<dbReference type="SUPFAM" id="SSF52833">
    <property type="entry name" value="Thioredoxin-like"/>
    <property type="match status" value="1"/>
</dbReference>
<dbReference type="Gene3D" id="3.40.30.10">
    <property type="entry name" value="Glutaredoxin"/>
    <property type="match status" value="1"/>
</dbReference>
<keyword evidence="1" id="KW-0808">Transferase</keyword>
<dbReference type="STRING" id="188906.SAMN04488526_0966"/>
<dbReference type="Proteomes" id="UP000199283">
    <property type="component" value="Unassembled WGS sequence"/>
</dbReference>
<dbReference type="RefSeq" id="WP_175495770.1">
    <property type="nucleotide sequence ID" value="NZ_FNZQ01000001.1"/>
</dbReference>
<organism evidence="1 2">
    <name type="scientific">Jannaschia helgolandensis</name>
    <dbReference type="NCBI Taxonomy" id="188906"/>
    <lineage>
        <taxon>Bacteria</taxon>
        <taxon>Pseudomonadati</taxon>
        <taxon>Pseudomonadota</taxon>
        <taxon>Alphaproteobacteria</taxon>
        <taxon>Rhodobacterales</taxon>
        <taxon>Roseobacteraceae</taxon>
        <taxon>Jannaschia</taxon>
    </lineage>
</organism>
<keyword evidence="2" id="KW-1185">Reference proteome</keyword>
<dbReference type="CDD" id="cd03194">
    <property type="entry name" value="GST_C_3"/>
    <property type="match status" value="1"/>
</dbReference>
<accession>A0A1H7IEL2</accession>
<dbReference type="AlphaFoldDB" id="A0A1H7IEL2"/>
<evidence type="ECO:0000313" key="1">
    <source>
        <dbReference type="EMBL" id="SEK59065.1"/>
    </source>
</evidence>
<proteinExistence type="predicted"/>
<gene>
    <name evidence="1" type="ORF">SAMN04488526_0966</name>
</gene>
<evidence type="ECO:0000313" key="2">
    <source>
        <dbReference type="Proteomes" id="UP000199283"/>
    </source>
</evidence>
<reference evidence="1 2" key="1">
    <citation type="submission" date="2016-10" db="EMBL/GenBank/DDBJ databases">
        <authorList>
            <person name="de Groot N.N."/>
        </authorList>
    </citation>
    <scope>NUCLEOTIDE SEQUENCE [LARGE SCALE GENOMIC DNA]</scope>
    <source>
        <strain evidence="1 2">DSM 14858</strain>
    </source>
</reference>
<dbReference type="EMBL" id="FNZQ01000001">
    <property type="protein sequence ID" value="SEK59065.1"/>
    <property type="molecule type" value="Genomic_DNA"/>
</dbReference>
<protein>
    <submittedName>
        <fullName evidence="1">Glutathione S-transferase</fullName>
    </submittedName>
</protein>
<name>A0A1H7IEL2_9RHOB</name>
<dbReference type="GO" id="GO:0016740">
    <property type="term" value="F:transferase activity"/>
    <property type="evidence" value="ECO:0007669"/>
    <property type="project" value="UniProtKB-KW"/>
</dbReference>
<dbReference type="SUPFAM" id="SSF47616">
    <property type="entry name" value="GST C-terminal domain-like"/>
    <property type="match status" value="1"/>
</dbReference>
<dbReference type="InterPro" id="IPR036249">
    <property type="entry name" value="Thioredoxin-like_sf"/>
</dbReference>